<comment type="caution">
    <text evidence="2">The sequence shown here is derived from an EMBL/GenBank/DDBJ whole genome shotgun (WGS) entry which is preliminary data.</text>
</comment>
<accession>A0ABR4JMY5</accession>
<name>A0ABR4JMY5_9EURO</name>
<keyword evidence="1" id="KW-0472">Membrane</keyword>
<evidence type="ECO:0000256" key="1">
    <source>
        <dbReference type="SAM" id="Phobius"/>
    </source>
</evidence>
<evidence type="ECO:0000313" key="2">
    <source>
        <dbReference type="EMBL" id="KAL2841402.1"/>
    </source>
</evidence>
<dbReference type="Proteomes" id="UP001610446">
    <property type="component" value="Unassembled WGS sequence"/>
</dbReference>
<dbReference type="EMBL" id="JBFXLU010000110">
    <property type="protein sequence ID" value="KAL2841402.1"/>
    <property type="molecule type" value="Genomic_DNA"/>
</dbReference>
<feature type="transmembrane region" description="Helical" evidence="1">
    <location>
        <begin position="22"/>
        <end position="48"/>
    </location>
</feature>
<keyword evidence="1" id="KW-1133">Transmembrane helix</keyword>
<reference evidence="2 3" key="1">
    <citation type="submission" date="2024-07" db="EMBL/GenBank/DDBJ databases">
        <title>Section-level genome sequencing and comparative genomics of Aspergillus sections Usti and Cavernicolus.</title>
        <authorList>
            <consortium name="Lawrence Berkeley National Laboratory"/>
            <person name="Nybo J.L."/>
            <person name="Vesth T.C."/>
            <person name="Theobald S."/>
            <person name="Frisvad J.C."/>
            <person name="Larsen T.O."/>
            <person name="Kjaerboelling I."/>
            <person name="Rothschild-Mancinelli K."/>
            <person name="Lyhne E.K."/>
            <person name="Kogle M.E."/>
            <person name="Barry K."/>
            <person name="Clum A."/>
            <person name="Na H."/>
            <person name="Ledsgaard L."/>
            <person name="Lin J."/>
            <person name="Lipzen A."/>
            <person name="Kuo A."/>
            <person name="Riley R."/>
            <person name="Mondo S."/>
            <person name="Labutti K."/>
            <person name="Haridas S."/>
            <person name="Pangalinan J."/>
            <person name="Salamov A.A."/>
            <person name="Simmons B.A."/>
            <person name="Magnuson J.K."/>
            <person name="Chen J."/>
            <person name="Drula E."/>
            <person name="Henrissat B."/>
            <person name="Wiebenga A."/>
            <person name="Lubbers R.J."/>
            <person name="Gomes A.C."/>
            <person name="Makela M.R."/>
            <person name="Stajich J."/>
            <person name="Grigoriev I.V."/>
            <person name="Mortensen U.H."/>
            <person name="De Vries R.P."/>
            <person name="Baker S.E."/>
            <person name="Andersen M.R."/>
        </authorList>
    </citation>
    <scope>NUCLEOTIDE SEQUENCE [LARGE SCALE GENOMIC DNA]</scope>
    <source>
        <strain evidence="2 3">CBS 123904</strain>
    </source>
</reference>
<keyword evidence="1" id="KW-0812">Transmembrane</keyword>
<keyword evidence="3" id="KW-1185">Reference proteome</keyword>
<organism evidence="2 3">
    <name type="scientific">Aspergillus pseudoustus</name>
    <dbReference type="NCBI Taxonomy" id="1810923"/>
    <lineage>
        <taxon>Eukaryota</taxon>
        <taxon>Fungi</taxon>
        <taxon>Dikarya</taxon>
        <taxon>Ascomycota</taxon>
        <taxon>Pezizomycotina</taxon>
        <taxon>Eurotiomycetes</taxon>
        <taxon>Eurotiomycetidae</taxon>
        <taxon>Eurotiales</taxon>
        <taxon>Aspergillaceae</taxon>
        <taxon>Aspergillus</taxon>
        <taxon>Aspergillus subgen. Nidulantes</taxon>
    </lineage>
</organism>
<evidence type="ECO:0000313" key="3">
    <source>
        <dbReference type="Proteomes" id="UP001610446"/>
    </source>
</evidence>
<sequence length="72" mass="8385">MCDVDRRKEGGRRSPRADLACWSVRIVLLTLIGVVVFGGIVASISYTWRQGIWSMRLLKARFYAAWKERRQQ</sequence>
<proteinExistence type="predicted"/>
<protein>
    <submittedName>
        <fullName evidence="2">Uncharacterized protein</fullName>
    </submittedName>
</protein>
<gene>
    <name evidence="2" type="ORF">BJY01DRAFT_12489</name>
</gene>